<evidence type="ECO:0000256" key="2">
    <source>
        <dbReference type="ARBA" id="ARBA00022679"/>
    </source>
</evidence>
<feature type="domain" description="Erythromycin biosynthesis protein CIII-like C-terminal" evidence="3">
    <location>
        <begin position="258"/>
        <end position="361"/>
    </location>
</feature>
<dbReference type="InterPro" id="IPR050426">
    <property type="entry name" value="Glycosyltransferase_28"/>
</dbReference>
<reference evidence="5" key="1">
    <citation type="journal article" date="2019" name="Int. J. Syst. Evol. Microbiol.">
        <title>The Global Catalogue of Microorganisms (GCM) 10K type strain sequencing project: providing services to taxonomists for standard genome sequencing and annotation.</title>
        <authorList>
            <consortium name="The Broad Institute Genomics Platform"/>
            <consortium name="The Broad Institute Genome Sequencing Center for Infectious Disease"/>
            <person name="Wu L."/>
            <person name="Ma J."/>
        </authorList>
    </citation>
    <scope>NUCLEOTIDE SEQUENCE [LARGE SCALE GENOMIC DNA]</scope>
    <source>
        <strain evidence="5">CCUG 56401</strain>
    </source>
</reference>
<evidence type="ECO:0000313" key="5">
    <source>
        <dbReference type="Proteomes" id="UP001597018"/>
    </source>
</evidence>
<dbReference type="NCBIfam" id="TIGR01426">
    <property type="entry name" value="MGT"/>
    <property type="match status" value="1"/>
</dbReference>
<dbReference type="InterPro" id="IPR006326">
    <property type="entry name" value="UDPGT_MGT-like"/>
</dbReference>
<dbReference type="Proteomes" id="UP001597018">
    <property type="component" value="Unassembled WGS sequence"/>
</dbReference>
<dbReference type="SUPFAM" id="SSF53756">
    <property type="entry name" value="UDP-Glycosyltransferase/glycogen phosphorylase"/>
    <property type="match status" value="1"/>
</dbReference>
<dbReference type="Gene3D" id="3.40.50.2000">
    <property type="entry name" value="Glycogen Phosphorylase B"/>
    <property type="match status" value="2"/>
</dbReference>
<comment type="similarity">
    <text evidence="1">Belongs to the UDP-glycosyltransferase family.</text>
</comment>
<dbReference type="EMBL" id="JBHTIW010000014">
    <property type="protein sequence ID" value="MFD0921705.1"/>
    <property type="molecule type" value="Genomic_DNA"/>
</dbReference>
<dbReference type="RefSeq" id="WP_263246953.1">
    <property type="nucleotide sequence ID" value="NZ_BAABLT010000006.1"/>
</dbReference>
<dbReference type="CDD" id="cd03784">
    <property type="entry name" value="GT1_Gtf-like"/>
    <property type="match status" value="1"/>
</dbReference>
<dbReference type="PANTHER" id="PTHR48050">
    <property type="entry name" value="STEROL 3-BETA-GLUCOSYLTRANSFERASE"/>
    <property type="match status" value="1"/>
</dbReference>
<proteinExistence type="inferred from homology"/>
<evidence type="ECO:0000259" key="3">
    <source>
        <dbReference type="Pfam" id="PF06722"/>
    </source>
</evidence>
<name>A0ABW3FWQ7_9PSEU</name>
<keyword evidence="5" id="KW-1185">Reference proteome</keyword>
<evidence type="ECO:0000256" key="1">
    <source>
        <dbReference type="ARBA" id="ARBA00009995"/>
    </source>
</evidence>
<sequence>MPAAGHVNPTLSLVEELLRRGHRVTYAVGPNMLDAVAATGAEVLRLPSEMPAMPPNPQFTPERMATMMQHLMDDARHTFPLLREHFREDMPDAVCYDVATMTGRMLAVELGVPEICLVPNFASNENFSLREAIMSDSTGFDPEMFAEFSRRMEEFSTEMGVPAEPPMSGPPAPLNLVFLPREFQLAAETFDDRFRFIGPMLGSRADQPWQPRDEHAPVLFISLGTAFNNRPEFYQRCMSAFGGTRWQVAMSVGQHVDLDDLGEIPANFDVRRSFPQPSVLRHASVFLSHTGMNSTMESLYYGVPLVAVPQMPEQAANAARAEELGLGRRLDADTVTAEQLRETVEAVAADEAMRARLREMSAALRDCGGAVAGADALEAHLG</sequence>
<comment type="caution">
    <text evidence="4">The sequence shown here is derived from an EMBL/GenBank/DDBJ whole genome shotgun (WGS) entry which is preliminary data.</text>
</comment>
<dbReference type="InterPro" id="IPR010610">
    <property type="entry name" value="EryCIII-like_C"/>
</dbReference>
<dbReference type="InterPro" id="IPR002213">
    <property type="entry name" value="UDP_glucos_trans"/>
</dbReference>
<dbReference type="PANTHER" id="PTHR48050:SF13">
    <property type="entry name" value="STEROL 3-BETA-GLUCOSYLTRANSFERASE UGT80A2"/>
    <property type="match status" value="1"/>
</dbReference>
<protein>
    <submittedName>
        <fullName evidence="4">Macrolide family glycosyltransferase</fullName>
    </submittedName>
</protein>
<dbReference type="Pfam" id="PF06722">
    <property type="entry name" value="EryCIII-like_C"/>
    <property type="match status" value="1"/>
</dbReference>
<keyword evidence="2" id="KW-0808">Transferase</keyword>
<organism evidence="4 5">
    <name type="scientific">Saccharopolyspora rosea</name>
    <dbReference type="NCBI Taxonomy" id="524884"/>
    <lineage>
        <taxon>Bacteria</taxon>
        <taxon>Bacillati</taxon>
        <taxon>Actinomycetota</taxon>
        <taxon>Actinomycetes</taxon>
        <taxon>Pseudonocardiales</taxon>
        <taxon>Pseudonocardiaceae</taxon>
        <taxon>Saccharopolyspora</taxon>
    </lineage>
</organism>
<accession>A0ABW3FWQ7</accession>
<evidence type="ECO:0000313" key="4">
    <source>
        <dbReference type="EMBL" id="MFD0921705.1"/>
    </source>
</evidence>
<gene>
    <name evidence="4" type="ORF">ACFQ16_18320</name>
</gene>